<comment type="caution">
    <text evidence="1">The sequence shown here is derived from an EMBL/GenBank/DDBJ whole genome shotgun (WGS) entry which is preliminary data.</text>
</comment>
<protein>
    <submittedName>
        <fullName evidence="1">Uncharacterized protein</fullName>
    </submittedName>
</protein>
<reference evidence="1" key="1">
    <citation type="submission" date="2021-08" db="EMBL/GenBank/DDBJ databases">
        <title>The first chromosome-level gecko genome reveals the dynamic sex chromosomes of Neotropical dwarf geckos (Sphaerodactylidae: Sphaerodactylus).</title>
        <authorList>
            <person name="Pinto B.J."/>
            <person name="Keating S.E."/>
            <person name="Gamble T."/>
        </authorList>
    </citation>
    <scope>NUCLEOTIDE SEQUENCE</scope>
    <source>
        <strain evidence="1">TG3544</strain>
    </source>
</reference>
<proteinExistence type="predicted"/>
<dbReference type="Proteomes" id="UP000827872">
    <property type="component" value="Linkage Group LG09"/>
</dbReference>
<name>A0ACB8FDQ6_9SAUR</name>
<accession>A0ACB8FDQ6</accession>
<gene>
    <name evidence="1" type="ORF">K3G42_007693</name>
</gene>
<keyword evidence="2" id="KW-1185">Reference proteome</keyword>
<organism evidence="1 2">
    <name type="scientific">Sphaerodactylus townsendi</name>
    <dbReference type="NCBI Taxonomy" id="933632"/>
    <lineage>
        <taxon>Eukaryota</taxon>
        <taxon>Metazoa</taxon>
        <taxon>Chordata</taxon>
        <taxon>Craniata</taxon>
        <taxon>Vertebrata</taxon>
        <taxon>Euteleostomi</taxon>
        <taxon>Lepidosauria</taxon>
        <taxon>Squamata</taxon>
        <taxon>Bifurcata</taxon>
        <taxon>Gekkota</taxon>
        <taxon>Sphaerodactylidae</taxon>
        <taxon>Sphaerodactylus</taxon>
    </lineage>
</organism>
<sequence>MLGANDPRSSTVISSVRSELPDVVVTVLLAVINFLAVNKLKINSDNATQNGAHDCPLQPQNNTGTFKHPLPCPRGHTTKGPPTITQALQMVAAEERGGVPVGAREWSEANHGRAMVQQRSTGPFV</sequence>
<dbReference type="EMBL" id="CM037622">
    <property type="protein sequence ID" value="KAH8002982.1"/>
    <property type="molecule type" value="Genomic_DNA"/>
</dbReference>
<evidence type="ECO:0000313" key="2">
    <source>
        <dbReference type="Proteomes" id="UP000827872"/>
    </source>
</evidence>
<evidence type="ECO:0000313" key="1">
    <source>
        <dbReference type="EMBL" id="KAH8002982.1"/>
    </source>
</evidence>